<comment type="similarity">
    <text evidence="2">Belongs to the replication factor A protein 3 family.</text>
</comment>
<name>A0AAD8YH55_9STRA</name>
<comment type="subcellular location">
    <subcellularLocation>
        <location evidence="1">Nucleus</location>
    </subcellularLocation>
</comment>
<keyword evidence="3" id="KW-0539">Nucleus</keyword>
<dbReference type="GO" id="GO:0006310">
    <property type="term" value="P:DNA recombination"/>
    <property type="evidence" value="ECO:0007669"/>
    <property type="project" value="InterPro"/>
</dbReference>
<reference evidence="4" key="1">
    <citation type="submission" date="2023-06" db="EMBL/GenBank/DDBJ databases">
        <title>Survivors Of The Sea: Transcriptome response of Skeletonema marinoi to long-term dormancy.</title>
        <authorList>
            <person name="Pinder M.I.M."/>
            <person name="Kourtchenko O."/>
            <person name="Robertson E.K."/>
            <person name="Larsson T."/>
            <person name="Maumus F."/>
            <person name="Osuna-Cruz C.M."/>
            <person name="Vancaester E."/>
            <person name="Stenow R."/>
            <person name="Vandepoele K."/>
            <person name="Ploug H."/>
            <person name="Bruchert V."/>
            <person name="Godhe A."/>
            <person name="Topel M."/>
        </authorList>
    </citation>
    <scope>NUCLEOTIDE SEQUENCE</scope>
    <source>
        <strain evidence="4">R05AC</strain>
    </source>
</reference>
<evidence type="ECO:0000313" key="5">
    <source>
        <dbReference type="Proteomes" id="UP001224775"/>
    </source>
</evidence>
<evidence type="ECO:0000256" key="2">
    <source>
        <dbReference type="ARBA" id="ARBA00009761"/>
    </source>
</evidence>
<dbReference type="GO" id="GO:0031981">
    <property type="term" value="C:nuclear lumen"/>
    <property type="evidence" value="ECO:0007669"/>
    <property type="project" value="UniProtKB-ARBA"/>
</dbReference>
<dbReference type="SUPFAM" id="SSF50249">
    <property type="entry name" value="Nucleic acid-binding proteins"/>
    <property type="match status" value="1"/>
</dbReference>
<dbReference type="Gene3D" id="2.40.50.140">
    <property type="entry name" value="Nucleic acid-binding proteins"/>
    <property type="match status" value="1"/>
</dbReference>
<dbReference type="InterPro" id="IPR013970">
    <property type="entry name" value="Rfa2"/>
</dbReference>
<gene>
    <name evidence="4" type="ORF">QTG54_004513</name>
</gene>
<sequence length="114" mass="12557">MDGAFERLNHATLQTAPVDAQVISLVGKAINFDGVDTATIEAADGGQVQVVQVDVTTFNYAPNMICEIMGSPLGNNTVQYFLCRDLGEDFDLENYNKLIQNVMKNPKYADIFYS</sequence>
<dbReference type="EMBL" id="JATAAI010000006">
    <property type="protein sequence ID" value="KAK1745222.1"/>
    <property type="molecule type" value="Genomic_DNA"/>
</dbReference>
<evidence type="ECO:0008006" key="6">
    <source>
        <dbReference type="Google" id="ProtNLM"/>
    </source>
</evidence>
<evidence type="ECO:0000313" key="4">
    <source>
        <dbReference type="EMBL" id="KAK1745222.1"/>
    </source>
</evidence>
<dbReference type="Pfam" id="PF08661">
    <property type="entry name" value="Rep_fac-A_3"/>
    <property type="match status" value="1"/>
</dbReference>
<evidence type="ECO:0000256" key="3">
    <source>
        <dbReference type="ARBA" id="ARBA00023242"/>
    </source>
</evidence>
<keyword evidence="5" id="KW-1185">Reference proteome</keyword>
<dbReference type="Proteomes" id="UP001224775">
    <property type="component" value="Unassembled WGS sequence"/>
</dbReference>
<dbReference type="InterPro" id="IPR012340">
    <property type="entry name" value="NA-bd_OB-fold"/>
</dbReference>
<dbReference type="AlphaFoldDB" id="A0AAD8YH55"/>
<evidence type="ECO:0000256" key="1">
    <source>
        <dbReference type="ARBA" id="ARBA00004123"/>
    </source>
</evidence>
<organism evidence="4 5">
    <name type="scientific">Skeletonema marinoi</name>
    <dbReference type="NCBI Taxonomy" id="267567"/>
    <lineage>
        <taxon>Eukaryota</taxon>
        <taxon>Sar</taxon>
        <taxon>Stramenopiles</taxon>
        <taxon>Ochrophyta</taxon>
        <taxon>Bacillariophyta</taxon>
        <taxon>Coscinodiscophyceae</taxon>
        <taxon>Thalassiosirophycidae</taxon>
        <taxon>Thalassiosirales</taxon>
        <taxon>Skeletonemataceae</taxon>
        <taxon>Skeletonema</taxon>
        <taxon>Skeletonema marinoi-dohrnii complex</taxon>
    </lineage>
</organism>
<dbReference type="GO" id="GO:0003677">
    <property type="term" value="F:DNA binding"/>
    <property type="evidence" value="ECO:0007669"/>
    <property type="project" value="InterPro"/>
</dbReference>
<dbReference type="GO" id="GO:0006260">
    <property type="term" value="P:DNA replication"/>
    <property type="evidence" value="ECO:0007669"/>
    <property type="project" value="InterPro"/>
</dbReference>
<dbReference type="GO" id="GO:0006281">
    <property type="term" value="P:DNA repair"/>
    <property type="evidence" value="ECO:0007669"/>
    <property type="project" value="InterPro"/>
</dbReference>
<comment type="caution">
    <text evidence="4">The sequence shown here is derived from an EMBL/GenBank/DDBJ whole genome shotgun (WGS) entry which is preliminary data.</text>
</comment>
<proteinExistence type="inferred from homology"/>
<accession>A0AAD8YH55</accession>
<protein>
    <recommendedName>
        <fullName evidence="6">Replication factor A protein 3</fullName>
    </recommendedName>
</protein>